<dbReference type="SUPFAM" id="SSF48371">
    <property type="entry name" value="ARM repeat"/>
    <property type="match status" value="1"/>
</dbReference>
<feature type="repeat" description="ARM" evidence="1">
    <location>
        <begin position="184"/>
        <end position="226"/>
    </location>
</feature>
<dbReference type="AlphaFoldDB" id="A0A7J7KCM4"/>
<dbReference type="InterPro" id="IPR011989">
    <property type="entry name" value="ARM-like"/>
</dbReference>
<dbReference type="PANTHER" id="PTHR46464:SF1">
    <property type="entry name" value="ANKYRIN AND ARMADILLO REPEAT-CONTAINING PROTEIN"/>
    <property type="match status" value="1"/>
</dbReference>
<dbReference type="Proteomes" id="UP000593567">
    <property type="component" value="Unassembled WGS sequence"/>
</dbReference>
<reference evidence="3" key="1">
    <citation type="submission" date="2020-06" db="EMBL/GenBank/DDBJ databases">
        <title>Draft genome of Bugula neritina, a colonial animal packing powerful symbionts and potential medicines.</title>
        <authorList>
            <person name="Rayko M."/>
        </authorList>
    </citation>
    <scope>NUCLEOTIDE SEQUENCE [LARGE SCALE GENOMIC DNA]</scope>
    <source>
        <strain evidence="3">Kwan_BN1</strain>
    </source>
</reference>
<comment type="caution">
    <text evidence="3">The sequence shown here is derived from an EMBL/GenBank/DDBJ whole genome shotgun (WGS) entry which is preliminary data.</text>
</comment>
<dbReference type="InterPro" id="IPR016024">
    <property type="entry name" value="ARM-type_fold"/>
</dbReference>
<dbReference type="EMBL" id="VXIV02000728">
    <property type="protein sequence ID" value="KAF6036410.1"/>
    <property type="molecule type" value="Genomic_DNA"/>
</dbReference>
<dbReference type="PANTHER" id="PTHR46464">
    <property type="entry name" value="ANK_REP_REGION DOMAIN-CONTAINING PROTEIN"/>
    <property type="match status" value="1"/>
</dbReference>
<evidence type="ECO:0000256" key="1">
    <source>
        <dbReference type="PROSITE-ProRule" id="PRU00259"/>
    </source>
</evidence>
<evidence type="ECO:0000256" key="2">
    <source>
        <dbReference type="SAM" id="MobiDB-lite"/>
    </source>
</evidence>
<dbReference type="InterPro" id="IPR043379">
    <property type="entry name" value="ANKAR"/>
</dbReference>
<dbReference type="Gene3D" id="1.25.10.10">
    <property type="entry name" value="Leucine-rich Repeat Variant"/>
    <property type="match status" value="2"/>
</dbReference>
<dbReference type="PROSITE" id="PS50176">
    <property type="entry name" value="ARM_REPEAT"/>
    <property type="match status" value="1"/>
</dbReference>
<evidence type="ECO:0000313" key="4">
    <source>
        <dbReference type="Proteomes" id="UP000593567"/>
    </source>
</evidence>
<sequence length="387" mass="42678">MLLLKSESLQYVGCMAMMALCRENVEYQNQMCEEGGVAHRNNLQAQNKIADGNAVPVLVGLMVNPPSQEIQVEVACSLACIVLGNTENQEKLKEIPSFKYSTLLNLLKVRNENIRLQAGTALAIFGFNNTPQQYAIREAGGISYSLFLPFLTSDNEFYRASASFQIVVLARVIMDRDQVSLTAEGVTSLVELLKSKTDNVVILSASLLSSLAHTRAGIPDAMVTSGAVDVLIEHLNSKYNLVRTSCAVALGYLSFNKTAARKLFSCCRDKPGLYDKLIENIDTDAKISSEFKQDFERAKKIGLPSQSLEKNGGPPACPPKRQGSCRPKTGMSHRREYRDSRASTARSRFAARAVSAPAKTRVALLVSARNWHLLFYQHNLYEFTGLL</sequence>
<protein>
    <submittedName>
        <fullName evidence="3">ANKAR</fullName>
    </submittedName>
</protein>
<dbReference type="OrthoDB" id="1683831at2759"/>
<organism evidence="3 4">
    <name type="scientific">Bugula neritina</name>
    <name type="common">Brown bryozoan</name>
    <name type="synonym">Sertularia neritina</name>
    <dbReference type="NCBI Taxonomy" id="10212"/>
    <lineage>
        <taxon>Eukaryota</taxon>
        <taxon>Metazoa</taxon>
        <taxon>Spiralia</taxon>
        <taxon>Lophotrochozoa</taxon>
        <taxon>Bryozoa</taxon>
        <taxon>Gymnolaemata</taxon>
        <taxon>Cheilostomatida</taxon>
        <taxon>Flustrina</taxon>
        <taxon>Buguloidea</taxon>
        <taxon>Bugulidae</taxon>
        <taxon>Bugula</taxon>
    </lineage>
</organism>
<keyword evidence="4" id="KW-1185">Reference proteome</keyword>
<dbReference type="InterPro" id="IPR000225">
    <property type="entry name" value="Armadillo"/>
</dbReference>
<name>A0A7J7KCM4_BUGNE</name>
<evidence type="ECO:0000313" key="3">
    <source>
        <dbReference type="EMBL" id="KAF6036410.1"/>
    </source>
</evidence>
<accession>A0A7J7KCM4</accession>
<proteinExistence type="predicted"/>
<gene>
    <name evidence="3" type="ORF">EB796_005282</name>
</gene>
<feature type="region of interest" description="Disordered" evidence="2">
    <location>
        <begin position="303"/>
        <end position="339"/>
    </location>
</feature>